<keyword evidence="2" id="KW-1185">Reference proteome</keyword>
<dbReference type="Proteomes" id="UP000717328">
    <property type="component" value="Unassembled WGS sequence"/>
</dbReference>
<reference evidence="1" key="2">
    <citation type="submission" date="2021-10" db="EMBL/GenBank/DDBJ databases">
        <title>Phylogenomics reveals ancestral predisposition of the termite-cultivated fungus Termitomyces towards a domesticated lifestyle.</title>
        <authorList>
            <person name="Auxier B."/>
            <person name="Grum-Grzhimaylo A."/>
            <person name="Cardenas M.E."/>
            <person name="Lodge J.D."/>
            <person name="Laessoe T."/>
            <person name="Pedersen O."/>
            <person name="Smith M.E."/>
            <person name="Kuyper T.W."/>
            <person name="Franco-Molano E.A."/>
            <person name="Baroni T.J."/>
            <person name="Aanen D.K."/>
        </authorList>
    </citation>
    <scope>NUCLEOTIDE SEQUENCE</scope>
    <source>
        <strain evidence="1">D49</strain>
    </source>
</reference>
<proteinExistence type="predicted"/>
<dbReference type="OrthoDB" id="2581067at2759"/>
<name>A0A9P7FYI6_9AGAR</name>
<evidence type="ECO:0000313" key="2">
    <source>
        <dbReference type="Proteomes" id="UP000717328"/>
    </source>
</evidence>
<gene>
    <name evidence="1" type="ORF">H0H81_010913</name>
</gene>
<comment type="caution">
    <text evidence="1">The sequence shown here is derived from an EMBL/GenBank/DDBJ whole genome shotgun (WGS) entry which is preliminary data.</text>
</comment>
<dbReference type="AlphaFoldDB" id="A0A9P7FYI6"/>
<dbReference type="EMBL" id="JABCKI010005749">
    <property type="protein sequence ID" value="KAG5638688.1"/>
    <property type="molecule type" value="Genomic_DNA"/>
</dbReference>
<protein>
    <submittedName>
        <fullName evidence="1">Uncharacterized protein</fullName>
    </submittedName>
</protein>
<organism evidence="1 2">
    <name type="scientific">Sphagnurus paluster</name>
    <dbReference type="NCBI Taxonomy" id="117069"/>
    <lineage>
        <taxon>Eukaryota</taxon>
        <taxon>Fungi</taxon>
        <taxon>Dikarya</taxon>
        <taxon>Basidiomycota</taxon>
        <taxon>Agaricomycotina</taxon>
        <taxon>Agaricomycetes</taxon>
        <taxon>Agaricomycetidae</taxon>
        <taxon>Agaricales</taxon>
        <taxon>Tricholomatineae</taxon>
        <taxon>Lyophyllaceae</taxon>
        <taxon>Sphagnurus</taxon>
    </lineage>
</organism>
<sequence>MAAYFVITEPTRSEQWLNGAANPVSWVKGVNDGIAFFDVEMARLSTDGLTLVARNVPASNTSLNIFLQDVPAGDDYFLMFVNSTHGLMYSSSARFTVLAAGATLSGKSHPSPISGVETVTVSGAPNPTLPFATTFAAVGSGAIPSWGNPAQVWAIAGALMWCLLGAAWTLW</sequence>
<reference evidence="1" key="1">
    <citation type="submission" date="2021-02" db="EMBL/GenBank/DDBJ databases">
        <authorList>
            <person name="Nieuwenhuis M."/>
            <person name="Van De Peppel L.J.J."/>
        </authorList>
    </citation>
    <scope>NUCLEOTIDE SEQUENCE</scope>
    <source>
        <strain evidence="1">D49</strain>
    </source>
</reference>
<evidence type="ECO:0000313" key="1">
    <source>
        <dbReference type="EMBL" id="KAG5638688.1"/>
    </source>
</evidence>
<accession>A0A9P7FYI6</accession>